<dbReference type="InterPro" id="IPR008912">
    <property type="entry name" value="Uncharacterised_CoxE"/>
</dbReference>
<dbReference type="InterPro" id="IPR036465">
    <property type="entry name" value="vWFA_dom_sf"/>
</dbReference>
<dbReference type="SMART" id="SM00327">
    <property type="entry name" value="VWA"/>
    <property type="match status" value="1"/>
</dbReference>
<feature type="region of interest" description="Disordered" evidence="1">
    <location>
        <begin position="123"/>
        <end position="143"/>
    </location>
</feature>
<proteinExistence type="predicted"/>
<evidence type="ECO:0000259" key="2">
    <source>
        <dbReference type="SMART" id="SM00327"/>
    </source>
</evidence>
<dbReference type="Gene3D" id="3.40.50.410">
    <property type="entry name" value="von Willebrand factor, type A domain"/>
    <property type="match status" value="1"/>
</dbReference>
<dbReference type="RefSeq" id="WP_386420672.1">
    <property type="nucleotide sequence ID" value="NZ_BAAATU010000001.1"/>
</dbReference>
<reference evidence="4" key="1">
    <citation type="journal article" date="2019" name="Int. J. Syst. Evol. Microbiol.">
        <title>The Global Catalogue of Microorganisms (GCM) 10K type strain sequencing project: providing services to taxonomists for standard genome sequencing and annotation.</title>
        <authorList>
            <consortium name="The Broad Institute Genomics Platform"/>
            <consortium name="The Broad Institute Genome Sequencing Center for Infectious Disease"/>
            <person name="Wu L."/>
            <person name="Ma J."/>
        </authorList>
    </citation>
    <scope>NUCLEOTIDE SEQUENCE [LARGE SCALE GENOMIC DNA]</scope>
    <source>
        <strain evidence="4">JCM 4147</strain>
    </source>
</reference>
<feature type="region of interest" description="Disordered" evidence="1">
    <location>
        <begin position="1"/>
        <end position="87"/>
    </location>
</feature>
<feature type="domain" description="VWFA" evidence="2">
    <location>
        <begin position="291"/>
        <end position="450"/>
    </location>
</feature>
<dbReference type="EMBL" id="JBHSPU010000020">
    <property type="protein sequence ID" value="MFC5916591.1"/>
    <property type="molecule type" value="Genomic_DNA"/>
</dbReference>
<sequence>MTTDTPSTAPHTPDTPSTPHASGTSHMPNAPHTSSTPDTPSTPHASGTPHTPNAPHTSSTPHTPSAANAPNAPHAPRTSRGQANDERLRRWRLVLGGDGAEGTGRALTGRDAAMDGALNALYGDGGRPGGRGRNSRSGGLGASAPSVARWLGDIRDYFPSSVVQVMQRDAIDRLGLATLLLEPEMLEAVEADVHLVGTLLSLNKAMPETTKETARAVVRKVVEDLEKRLATRTRATLTGALDRSARTDRPRHHDIDWNRTIRANLKNYLPEYGTVVPERLIGYGRAARSVKKDVILCIDQSGSMAASVVHASVFGAVLASMSTLRTRLVVFDTAVVDLTDQLDDPVDVLFGIQLGGGTDINRALAYCQSRITRPADTVVVLISDLYEGGIRNEMLKRVAAMKASGVQFVTLLALSDEGTPAYDRDHAAALGALGTPAFACTPDLFPEVMAAAIEKRPLPVPDQEAHR</sequence>
<name>A0ABW1GP02_9ACTN</name>
<evidence type="ECO:0000313" key="3">
    <source>
        <dbReference type="EMBL" id="MFC5916591.1"/>
    </source>
</evidence>
<feature type="compositionally biased region" description="Gly residues" evidence="1">
    <location>
        <begin position="123"/>
        <end position="132"/>
    </location>
</feature>
<dbReference type="Pfam" id="PF05762">
    <property type="entry name" value="VWA_CoxE"/>
    <property type="match status" value="1"/>
</dbReference>
<comment type="caution">
    <text evidence="3">The sequence shown here is derived from an EMBL/GenBank/DDBJ whole genome shotgun (WGS) entry which is preliminary data.</text>
</comment>
<dbReference type="Proteomes" id="UP001596200">
    <property type="component" value="Unassembled WGS sequence"/>
</dbReference>
<evidence type="ECO:0000313" key="4">
    <source>
        <dbReference type="Proteomes" id="UP001596200"/>
    </source>
</evidence>
<dbReference type="SUPFAM" id="SSF53300">
    <property type="entry name" value="vWA-like"/>
    <property type="match status" value="1"/>
</dbReference>
<gene>
    <name evidence="3" type="ORF">ACFP1B_24670</name>
</gene>
<accession>A0ABW1GP02</accession>
<keyword evidence="4" id="KW-1185">Reference proteome</keyword>
<feature type="compositionally biased region" description="Polar residues" evidence="1">
    <location>
        <begin position="1"/>
        <end position="27"/>
    </location>
</feature>
<dbReference type="PANTHER" id="PTHR30634">
    <property type="entry name" value="OUTER MEMBRANE LOLAB LIPOPROTEIN INSERTION APPARATUS"/>
    <property type="match status" value="1"/>
</dbReference>
<dbReference type="PANTHER" id="PTHR30634:SF16">
    <property type="entry name" value="OUTER-MEMBRANE LIPOPROTEIN LOLB"/>
    <property type="match status" value="1"/>
</dbReference>
<protein>
    <submittedName>
        <fullName evidence="3">VWA domain-containing protein</fullName>
    </submittedName>
</protein>
<organism evidence="3 4">
    <name type="scientific">Streptomyces pulveraceus</name>
    <dbReference type="NCBI Taxonomy" id="68258"/>
    <lineage>
        <taxon>Bacteria</taxon>
        <taxon>Bacillati</taxon>
        <taxon>Actinomycetota</taxon>
        <taxon>Actinomycetes</taxon>
        <taxon>Kitasatosporales</taxon>
        <taxon>Streptomycetaceae</taxon>
        <taxon>Streptomyces</taxon>
    </lineage>
</organism>
<dbReference type="InterPro" id="IPR050458">
    <property type="entry name" value="LolB"/>
</dbReference>
<feature type="compositionally biased region" description="Low complexity" evidence="1">
    <location>
        <begin position="30"/>
        <end position="76"/>
    </location>
</feature>
<dbReference type="CDD" id="cd01462">
    <property type="entry name" value="VWA_YIEM_type"/>
    <property type="match status" value="1"/>
</dbReference>
<dbReference type="InterPro" id="IPR002035">
    <property type="entry name" value="VWF_A"/>
</dbReference>
<evidence type="ECO:0000256" key="1">
    <source>
        <dbReference type="SAM" id="MobiDB-lite"/>
    </source>
</evidence>